<feature type="transmembrane region" description="Helical" evidence="8">
    <location>
        <begin position="40"/>
        <end position="62"/>
    </location>
</feature>
<keyword evidence="7 8" id="KW-0472">Membrane</keyword>
<keyword evidence="5 8" id="KW-0812">Transmembrane</keyword>
<evidence type="ECO:0000256" key="4">
    <source>
        <dbReference type="ARBA" id="ARBA00022679"/>
    </source>
</evidence>
<accession>A0A1H9QUE8</accession>
<dbReference type="PANTHER" id="PTHR30443">
    <property type="entry name" value="INNER MEMBRANE PROTEIN"/>
    <property type="match status" value="1"/>
</dbReference>
<dbReference type="InterPro" id="IPR058130">
    <property type="entry name" value="PEA_transf_C"/>
</dbReference>
<dbReference type="EMBL" id="FOFG01000036">
    <property type="protein sequence ID" value="SER64241.1"/>
    <property type="molecule type" value="Genomic_DNA"/>
</dbReference>
<evidence type="ECO:0000256" key="3">
    <source>
        <dbReference type="ARBA" id="ARBA00022519"/>
    </source>
</evidence>
<evidence type="ECO:0000313" key="11">
    <source>
        <dbReference type="EMBL" id="SER64241.1"/>
    </source>
</evidence>
<comment type="subcellular location">
    <subcellularLocation>
        <location evidence="1">Cell inner membrane</location>
        <topology evidence="1">Multi-pass membrane protein</topology>
    </subcellularLocation>
</comment>
<dbReference type="PANTHER" id="PTHR30443:SF0">
    <property type="entry name" value="PHOSPHOETHANOLAMINE TRANSFERASE EPTA"/>
    <property type="match status" value="1"/>
</dbReference>
<evidence type="ECO:0000259" key="9">
    <source>
        <dbReference type="Pfam" id="PF00884"/>
    </source>
</evidence>
<dbReference type="Gene3D" id="3.40.720.10">
    <property type="entry name" value="Alkaline Phosphatase, subunit A"/>
    <property type="match status" value="1"/>
</dbReference>
<keyword evidence="2" id="KW-1003">Cell membrane</keyword>
<dbReference type="CDD" id="cd16017">
    <property type="entry name" value="LptA"/>
    <property type="match status" value="1"/>
</dbReference>
<feature type="domain" description="Sulfatase N-terminal" evidence="9">
    <location>
        <begin position="229"/>
        <end position="516"/>
    </location>
</feature>
<dbReference type="GO" id="GO:0005886">
    <property type="term" value="C:plasma membrane"/>
    <property type="evidence" value="ECO:0007669"/>
    <property type="project" value="UniProtKB-SubCell"/>
</dbReference>
<dbReference type="InterPro" id="IPR000917">
    <property type="entry name" value="Sulfatase_N"/>
</dbReference>
<evidence type="ECO:0000256" key="1">
    <source>
        <dbReference type="ARBA" id="ARBA00004429"/>
    </source>
</evidence>
<evidence type="ECO:0000259" key="10">
    <source>
        <dbReference type="Pfam" id="PF08019"/>
    </source>
</evidence>
<protein>
    <submittedName>
        <fullName evidence="11">Lipid A ethanolaminephosphotransferase</fullName>
    </submittedName>
</protein>
<dbReference type="InterPro" id="IPR040423">
    <property type="entry name" value="PEA_transferase"/>
</dbReference>
<keyword evidence="4 11" id="KW-0808">Transferase</keyword>
<evidence type="ECO:0000313" key="12">
    <source>
        <dbReference type="Proteomes" id="UP000199647"/>
    </source>
</evidence>
<evidence type="ECO:0000256" key="6">
    <source>
        <dbReference type="ARBA" id="ARBA00022989"/>
    </source>
</evidence>
<dbReference type="OrthoDB" id="9786870at2"/>
<keyword evidence="3" id="KW-0997">Cell inner membrane</keyword>
<dbReference type="AlphaFoldDB" id="A0A1H9QUE8"/>
<evidence type="ECO:0000256" key="7">
    <source>
        <dbReference type="ARBA" id="ARBA00023136"/>
    </source>
</evidence>
<keyword evidence="12" id="KW-1185">Reference proteome</keyword>
<feature type="domain" description="Phosphoethanolamine transferase N-terminal" evidence="10">
    <location>
        <begin position="50"/>
        <end position="199"/>
    </location>
</feature>
<feature type="transmembrane region" description="Helical" evidence="8">
    <location>
        <begin position="111"/>
        <end position="133"/>
    </location>
</feature>
<dbReference type="InterPro" id="IPR017850">
    <property type="entry name" value="Alkaline_phosphatase_core_sf"/>
</dbReference>
<dbReference type="Proteomes" id="UP000199647">
    <property type="component" value="Unassembled WGS sequence"/>
</dbReference>
<keyword evidence="6 8" id="KW-1133">Transmembrane helix</keyword>
<evidence type="ECO:0000256" key="5">
    <source>
        <dbReference type="ARBA" id="ARBA00022692"/>
    </source>
</evidence>
<feature type="transmembrane region" description="Helical" evidence="8">
    <location>
        <begin position="145"/>
        <end position="166"/>
    </location>
</feature>
<dbReference type="RefSeq" id="WP_092500068.1">
    <property type="nucleotide sequence ID" value="NZ_FOFG01000036.1"/>
</dbReference>
<dbReference type="GO" id="GO:0016776">
    <property type="term" value="F:phosphotransferase activity, phosphate group as acceptor"/>
    <property type="evidence" value="ECO:0007669"/>
    <property type="project" value="TreeGrafter"/>
</dbReference>
<gene>
    <name evidence="11" type="ORF">SAMN05216548_1362</name>
</gene>
<evidence type="ECO:0000256" key="8">
    <source>
        <dbReference type="SAM" id="Phobius"/>
    </source>
</evidence>
<dbReference type="Pfam" id="PF08019">
    <property type="entry name" value="EptA_B_N"/>
    <property type="match status" value="1"/>
</dbReference>
<dbReference type="SUPFAM" id="SSF53649">
    <property type="entry name" value="Alkaline phosphatase-like"/>
    <property type="match status" value="1"/>
</dbReference>
<organism evidence="11 12">
    <name type="scientific">Faunimonas pinastri</name>
    <dbReference type="NCBI Taxonomy" id="1855383"/>
    <lineage>
        <taxon>Bacteria</taxon>
        <taxon>Pseudomonadati</taxon>
        <taxon>Pseudomonadota</taxon>
        <taxon>Alphaproteobacteria</taxon>
        <taxon>Hyphomicrobiales</taxon>
        <taxon>Afifellaceae</taxon>
        <taxon>Faunimonas</taxon>
    </lineage>
</organism>
<dbReference type="Pfam" id="PF00884">
    <property type="entry name" value="Sulfatase"/>
    <property type="match status" value="1"/>
</dbReference>
<dbReference type="NCBIfam" id="NF028537">
    <property type="entry name" value="P_eth_NH2_trans"/>
    <property type="match status" value="1"/>
</dbReference>
<feature type="transmembrane region" description="Helical" evidence="8">
    <location>
        <begin position="69"/>
        <end position="91"/>
    </location>
</feature>
<reference evidence="11 12" key="1">
    <citation type="submission" date="2016-10" db="EMBL/GenBank/DDBJ databases">
        <authorList>
            <person name="de Groot N.N."/>
        </authorList>
    </citation>
    <scope>NUCLEOTIDE SEQUENCE [LARGE SCALE GENOMIC DNA]</scope>
    <source>
        <strain evidence="11 12">A52C2</strain>
    </source>
</reference>
<dbReference type="InterPro" id="IPR012549">
    <property type="entry name" value="EptA-like_N"/>
</dbReference>
<name>A0A1H9QUE8_9HYPH</name>
<feature type="transmembrane region" description="Helical" evidence="8">
    <location>
        <begin position="7"/>
        <end position="28"/>
    </location>
</feature>
<proteinExistence type="predicted"/>
<sequence length="548" mass="60881">MYRPKVTSNALAFIVSAYFVLLTNFSFWSKGLTYFQGHTVQLAFFVVGLYLLLTAILTLFTMKYVIKPVFIAAILISAVASYYVDTFGILIDRDMIQNVFLTTPSEAKHLITFDMLAHIVVFGLIPSLLVVWVRVTHRNVLAKAAWNTLVITPCLLAVVAILMANYSTYASTIRAHNDLIDSFNPSAPIVATAKFVQRQMKVRDIVAQPLGTDARAGANLANAPHKVVTVFVVGETARAANFSMIGYDRDTNPELAARKAIAFSHVTSCGTATAVSVPCMFSVYPREHYSEAKARATQNLTDVLTHAGINVSWFDNDTGSMRVAENIPYEFLPNTDDKRFCKGGECHDDILVDRLKRQLDDVKGNAVIILHELGSHGPAYYERYPKKFQIFKPACETVQFADCTHQEIVNSYDNTILYTDHVLSEVIDLLKERNDMETSMIYVSDHGESLGENGLYLHGAPYFMAPDFQTHVPLVAWFSDGYRRAMGLDVDCVAGRRDAPLSHDNMFHTLLGMMDVVTSVYDPKLDAFAACRQLSPNITMSAADGRAS</sequence>
<dbReference type="STRING" id="1855383.SAMN05216548_1362"/>
<dbReference type="GO" id="GO:0009244">
    <property type="term" value="P:lipopolysaccharide core region biosynthetic process"/>
    <property type="evidence" value="ECO:0007669"/>
    <property type="project" value="TreeGrafter"/>
</dbReference>
<evidence type="ECO:0000256" key="2">
    <source>
        <dbReference type="ARBA" id="ARBA00022475"/>
    </source>
</evidence>